<dbReference type="AlphaFoldDB" id="A0A1V3KPQ7"/>
<dbReference type="RefSeq" id="WP_077476092.1">
    <property type="nucleotide sequence ID" value="NZ_MLAE01000008.1"/>
</dbReference>
<comment type="caution">
    <text evidence="1">The sequence shown here is derived from an EMBL/GenBank/DDBJ whole genome shotgun (WGS) entry which is preliminary data.</text>
</comment>
<dbReference type="EMBL" id="MLAE01000008">
    <property type="protein sequence ID" value="OOF79657.1"/>
    <property type="molecule type" value="Genomic_DNA"/>
</dbReference>
<name>A0A1V3KPQ7_9PAST</name>
<accession>A0A1V3KPQ7</accession>
<sequence>MCQKNYVLELGKIIISRRILSEVRAEKINELISYHKNGYIMLRSGELIQRSPEPRAEIVMNFYLVNDETIVIGTLLNDEGNWRTEVHFENESDDRRRGYFDWMLHQSRKSPFTLGNVVCTAEVKKSLGMQHIHRLIEKQLSYDWGMVGLGDWTLNDRAVENGGRVLSHHYIGGEYVYVITEADRSSTTIMLEYEY</sequence>
<organism evidence="1 2">
    <name type="scientific">Rodentibacter caecimuris</name>
    <dbReference type="NCBI Taxonomy" id="1796644"/>
    <lineage>
        <taxon>Bacteria</taxon>
        <taxon>Pseudomonadati</taxon>
        <taxon>Pseudomonadota</taxon>
        <taxon>Gammaproteobacteria</taxon>
        <taxon>Pasteurellales</taxon>
        <taxon>Pasteurellaceae</taxon>
        <taxon>Rodentibacter</taxon>
    </lineage>
</organism>
<protein>
    <submittedName>
        <fullName evidence="1">Uncharacterized protein</fullName>
    </submittedName>
</protein>
<evidence type="ECO:0000313" key="2">
    <source>
        <dbReference type="Proteomes" id="UP000189114"/>
    </source>
</evidence>
<evidence type="ECO:0000313" key="1">
    <source>
        <dbReference type="EMBL" id="OOF79657.1"/>
    </source>
</evidence>
<reference evidence="2" key="1">
    <citation type="submission" date="2016-10" db="EMBL/GenBank/DDBJ databases">
        <title>Rodentibacter gen. nov. and new species.</title>
        <authorList>
            <person name="Christensen H."/>
        </authorList>
    </citation>
    <scope>NUCLEOTIDE SEQUENCE [LARGE SCALE GENOMIC DNA]</scope>
    <source>
        <strain evidence="2">Ppn152</strain>
    </source>
</reference>
<gene>
    <name evidence="1" type="ORF">BKG96_01265</name>
</gene>
<dbReference type="Proteomes" id="UP000189114">
    <property type="component" value="Unassembled WGS sequence"/>
</dbReference>
<proteinExistence type="predicted"/>